<sequence>MNLSFTNGVISAGFDRLLTDSHFAAFSNLSQSDFLDMLKTHQYGLTFSKNFEQTMLEEEYKHKLFLESLIDKKHIIFEVLYIKFNHLFLASLLKSFHLGVKYTPMMHGLTTYHETAFIDYIIYDNAKALDFDDKVFLDDLIKETSNLDAQGISDKIIQILHSNLLKKLNTKKIDASIKNYYETYTMIENVLYFIRAKKYKFSYEKVEENILKNSLIDKSIILSYYDLDLSQFGEYLKLHFNDEIVNVFKDTEAFDFLSKVYAKLDLAMSKLLGNFAFDNQTFGLMIYFTIKKREEIIRLKQMYYGVEV</sequence>
<evidence type="ECO:0000313" key="2">
    <source>
        <dbReference type="Proteomes" id="UP000290909"/>
    </source>
</evidence>
<dbReference type="RefSeq" id="WP_035368833.1">
    <property type="nucleotide sequence ID" value="NZ_LR215050.1"/>
</dbReference>
<dbReference type="Proteomes" id="UP000290909">
    <property type="component" value="Chromosome"/>
</dbReference>
<keyword evidence="2" id="KW-1185">Reference proteome</keyword>
<dbReference type="STRING" id="1408416.GCA_000702765_00599"/>
<accession>A0A449BHX4</accession>
<evidence type="ECO:0008006" key="3">
    <source>
        <dbReference type="Google" id="ProtNLM"/>
    </source>
</evidence>
<dbReference type="KEGG" id="ahk:NCTC10172_00018"/>
<evidence type="ECO:0000313" key="1">
    <source>
        <dbReference type="EMBL" id="VEU82013.1"/>
    </source>
</evidence>
<dbReference type="AlphaFoldDB" id="A0A449BHX4"/>
<dbReference type="EMBL" id="LR215050">
    <property type="protein sequence ID" value="VEU82013.1"/>
    <property type="molecule type" value="Genomic_DNA"/>
</dbReference>
<organism evidence="1 2">
    <name type="scientific">Acholeplasma hippikon</name>
    <dbReference type="NCBI Taxonomy" id="264636"/>
    <lineage>
        <taxon>Bacteria</taxon>
        <taxon>Bacillati</taxon>
        <taxon>Mycoplasmatota</taxon>
        <taxon>Mollicutes</taxon>
        <taxon>Acholeplasmatales</taxon>
        <taxon>Acholeplasmataceae</taxon>
        <taxon>Acholeplasma</taxon>
    </lineage>
</organism>
<protein>
    <recommendedName>
        <fullName evidence="3">V-type ATP synthase subunit C</fullName>
    </recommendedName>
</protein>
<name>A0A449BHX4_9MOLU</name>
<gene>
    <name evidence="1" type="ORF">NCTC10172_00018</name>
</gene>
<proteinExistence type="predicted"/>
<reference evidence="1 2" key="1">
    <citation type="submission" date="2019-01" db="EMBL/GenBank/DDBJ databases">
        <authorList>
            <consortium name="Pathogen Informatics"/>
        </authorList>
    </citation>
    <scope>NUCLEOTIDE SEQUENCE [LARGE SCALE GENOMIC DNA]</scope>
    <source>
        <strain evidence="1 2">NCTC10172</strain>
    </source>
</reference>